<dbReference type="OrthoDB" id="5513217at2"/>
<evidence type="ECO:0000256" key="1">
    <source>
        <dbReference type="SAM" id="MobiDB-lite"/>
    </source>
</evidence>
<evidence type="ECO:0000313" key="5">
    <source>
        <dbReference type="Proteomes" id="UP000005631"/>
    </source>
</evidence>
<feature type="region of interest" description="Disordered" evidence="1">
    <location>
        <begin position="34"/>
        <end position="56"/>
    </location>
</feature>
<feature type="compositionally biased region" description="Basic and acidic residues" evidence="1">
    <location>
        <begin position="34"/>
        <end position="53"/>
    </location>
</feature>
<dbReference type="InterPro" id="IPR021782">
    <property type="entry name" value="DUF3347"/>
</dbReference>
<dbReference type="Pfam" id="PF11827">
    <property type="entry name" value="DUF3347"/>
    <property type="match status" value="1"/>
</dbReference>
<keyword evidence="2" id="KW-0732">Signal</keyword>
<proteinExistence type="predicted"/>
<reference evidence="4 5" key="1">
    <citation type="journal article" date="2012" name="Stand. Genomic Sci.">
        <title>Genome sequence of the orange-pigmented seawater bacterium Owenweeksia hongkongensis type strain (UST20020801(T)).</title>
        <authorList>
            <person name="Riedel T."/>
            <person name="Held B."/>
            <person name="Nolan M."/>
            <person name="Lucas S."/>
            <person name="Lapidus A."/>
            <person name="Tice H."/>
            <person name="Del Rio T.G."/>
            <person name="Cheng J.F."/>
            <person name="Han C."/>
            <person name="Tapia R."/>
            <person name="Goodwin L.A."/>
            <person name="Pitluck S."/>
            <person name="Liolios K."/>
            <person name="Mavromatis K."/>
            <person name="Pagani I."/>
            <person name="Ivanova N."/>
            <person name="Mikhailova N."/>
            <person name="Pati A."/>
            <person name="Chen A."/>
            <person name="Palaniappan K."/>
            <person name="Rohde M."/>
            <person name="Tindall B.J."/>
            <person name="Detter J.C."/>
            <person name="Goker M."/>
            <person name="Woyke T."/>
            <person name="Bristow J."/>
            <person name="Eisen J.A."/>
            <person name="Markowitz V."/>
            <person name="Hugenholtz P."/>
            <person name="Klenk H.P."/>
            <person name="Kyrpides N.C."/>
        </authorList>
    </citation>
    <scope>NUCLEOTIDE SEQUENCE</scope>
    <source>
        <strain evidence="5">DSM 17368 / JCM 12287 / NRRL B-23963</strain>
    </source>
</reference>
<sequence length="194" mass="21142">MKKINVSVLVIALAMATTACNNAAEGTHNEAGHEMHEHEGHEHSGDMEHHEADTETTMAKTSLDAAMVTSITTDYLAVKDALVNDDAEGAKAAAAKMQSVLTGTEDELCKKLLFDAEHISGTTEIGHQRDHFEVLTKNVVALNTQVKTGQDLYIQHCPMAFDGKGADWVSNSKDVFNPYFGEKMLKCGRVQKKI</sequence>
<dbReference type="RefSeq" id="WP_014200870.1">
    <property type="nucleotide sequence ID" value="NC_016599.1"/>
</dbReference>
<dbReference type="HOGENOM" id="CLU_101306_0_0_10"/>
<keyword evidence="5" id="KW-1185">Reference proteome</keyword>
<dbReference type="Proteomes" id="UP000005631">
    <property type="component" value="Chromosome"/>
</dbReference>
<evidence type="ECO:0000313" key="4">
    <source>
        <dbReference type="EMBL" id="AEV31509.1"/>
    </source>
</evidence>
<dbReference type="eggNOG" id="COG0845">
    <property type="taxonomic scope" value="Bacteria"/>
</dbReference>
<dbReference type="EMBL" id="CP003156">
    <property type="protein sequence ID" value="AEV31509.1"/>
    <property type="molecule type" value="Genomic_DNA"/>
</dbReference>
<feature type="domain" description="DUF3347" evidence="3">
    <location>
        <begin position="71"/>
        <end position="150"/>
    </location>
</feature>
<feature type="signal peptide" evidence="2">
    <location>
        <begin position="1"/>
        <end position="23"/>
    </location>
</feature>
<feature type="chain" id="PRO_5003515277" description="DUF3347 domain-containing protein" evidence="2">
    <location>
        <begin position="24"/>
        <end position="194"/>
    </location>
</feature>
<dbReference type="PROSITE" id="PS51257">
    <property type="entry name" value="PROKAR_LIPOPROTEIN"/>
    <property type="match status" value="1"/>
</dbReference>
<dbReference type="AlphaFoldDB" id="G8QZR5"/>
<organism evidence="4 5">
    <name type="scientific">Owenweeksia hongkongensis (strain DSM 17368 / CIP 108786 / JCM 12287 / NRRL B-23963 / UST20020801)</name>
    <dbReference type="NCBI Taxonomy" id="926562"/>
    <lineage>
        <taxon>Bacteria</taxon>
        <taxon>Pseudomonadati</taxon>
        <taxon>Bacteroidota</taxon>
        <taxon>Flavobacteriia</taxon>
        <taxon>Flavobacteriales</taxon>
        <taxon>Owenweeksiaceae</taxon>
        <taxon>Owenweeksia</taxon>
    </lineage>
</organism>
<name>G8QZR5_OWEHD</name>
<dbReference type="PATRIC" id="fig|926562.3.peg.505"/>
<dbReference type="KEGG" id="oho:Oweho_0491"/>
<evidence type="ECO:0000256" key="2">
    <source>
        <dbReference type="SAM" id="SignalP"/>
    </source>
</evidence>
<protein>
    <recommendedName>
        <fullName evidence="3">DUF3347 domain-containing protein</fullName>
    </recommendedName>
</protein>
<gene>
    <name evidence="4" type="ordered locus">Oweho_0491</name>
</gene>
<evidence type="ECO:0000259" key="3">
    <source>
        <dbReference type="Pfam" id="PF11827"/>
    </source>
</evidence>
<accession>G8QZR5</accession>
<dbReference type="STRING" id="926562.Oweho_0491"/>